<feature type="domain" description="N-(5'phosphoribosyl) anthranilate isomerase (PRAI)" evidence="7">
    <location>
        <begin position="3"/>
        <end position="88"/>
    </location>
</feature>
<dbReference type="InterPro" id="IPR011060">
    <property type="entry name" value="RibuloseP-bd_barrel"/>
</dbReference>
<dbReference type="PANTHER" id="PTHR42894:SF1">
    <property type="entry name" value="N-(5'-PHOSPHORIBOSYL)ANTHRANILATE ISOMERASE"/>
    <property type="match status" value="1"/>
</dbReference>
<keyword evidence="3" id="KW-0028">Amino-acid biosynthesis</keyword>
<keyword evidence="5" id="KW-0057">Aromatic amino acid biosynthesis</keyword>
<feature type="domain" description="N-(5'phosphoribosyl) anthranilate isomerase (PRAI)" evidence="7">
    <location>
        <begin position="162"/>
        <end position="242"/>
    </location>
</feature>
<evidence type="ECO:0000256" key="2">
    <source>
        <dbReference type="ARBA" id="ARBA00012572"/>
    </source>
</evidence>
<dbReference type="InterPro" id="IPR044643">
    <property type="entry name" value="TrpF_fam"/>
</dbReference>
<evidence type="ECO:0000256" key="3">
    <source>
        <dbReference type="ARBA" id="ARBA00022605"/>
    </source>
</evidence>
<dbReference type="Pfam" id="PF00697">
    <property type="entry name" value="PRAI"/>
    <property type="match status" value="2"/>
</dbReference>
<keyword evidence="6 8" id="KW-0413">Isomerase</keyword>
<dbReference type="Gene3D" id="3.20.20.70">
    <property type="entry name" value="Aldolase class I"/>
    <property type="match status" value="1"/>
</dbReference>
<protein>
    <recommendedName>
        <fullName evidence="2">phosphoribosylanthranilate isomerase</fullName>
        <ecNumber evidence="2">5.3.1.24</ecNumber>
    </recommendedName>
</protein>
<organism evidence="8">
    <name type="scientific">hydrothermal vent metagenome</name>
    <dbReference type="NCBI Taxonomy" id="652676"/>
    <lineage>
        <taxon>unclassified sequences</taxon>
        <taxon>metagenomes</taxon>
        <taxon>ecological metagenomes</taxon>
    </lineage>
</organism>
<comment type="pathway">
    <text evidence="1">Amino-acid biosynthesis; L-tryptophan biosynthesis; L-tryptophan from chorismate: step 3/5.</text>
</comment>
<dbReference type="AlphaFoldDB" id="A0A3B0W015"/>
<evidence type="ECO:0000313" key="8">
    <source>
        <dbReference type="EMBL" id="VAW42599.1"/>
    </source>
</evidence>
<evidence type="ECO:0000259" key="7">
    <source>
        <dbReference type="Pfam" id="PF00697"/>
    </source>
</evidence>
<gene>
    <name evidence="8" type="ORF">MNBD_CHLOROFLEXI01-3089</name>
</gene>
<evidence type="ECO:0000256" key="4">
    <source>
        <dbReference type="ARBA" id="ARBA00022822"/>
    </source>
</evidence>
<dbReference type="InterPro" id="IPR013785">
    <property type="entry name" value="Aldolase_TIM"/>
</dbReference>
<name>A0A3B0W015_9ZZZZ</name>
<evidence type="ECO:0000256" key="1">
    <source>
        <dbReference type="ARBA" id="ARBA00004664"/>
    </source>
</evidence>
<dbReference type="UniPathway" id="UPA00035">
    <property type="reaction ID" value="UER00042"/>
</dbReference>
<dbReference type="GO" id="GO:0004640">
    <property type="term" value="F:phosphoribosylanthranilate isomerase activity"/>
    <property type="evidence" value="ECO:0007669"/>
    <property type="project" value="UniProtKB-EC"/>
</dbReference>
<dbReference type="HAMAP" id="MF_00135">
    <property type="entry name" value="PRAI"/>
    <property type="match status" value="1"/>
</dbReference>
<dbReference type="GO" id="GO:0000162">
    <property type="term" value="P:L-tryptophan biosynthetic process"/>
    <property type="evidence" value="ECO:0007669"/>
    <property type="project" value="UniProtKB-UniPathway"/>
</dbReference>
<evidence type="ECO:0000256" key="5">
    <source>
        <dbReference type="ARBA" id="ARBA00023141"/>
    </source>
</evidence>
<keyword evidence="4" id="KW-0822">Tryptophan biosynthesis</keyword>
<dbReference type="CDD" id="cd00405">
    <property type="entry name" value="PRAI"/>
    <property type="match status" value="1"/>
</dbReference>
<dbReference type="SUPFAM" id="SSF51366">
    <property type="entry name" value="Ribulose-phoshate binding barrel"/>
    <property type="match status" value="1"/>
</dbReference>
<proteinExistence type="inferred from homology"/>
<dbReference type="PANTHER" id="PTHR42894">
    <property type="entry name" value="N-(5'-PHOSPHORIBOSYL)ANTHRANILATE ISOMERASE"/>
    <property type="match status" value="1"/>
</dbReference>
<evidence type="ECO:0000256" key="6">
    <source>
        <dbReference type="ARBA" id="ARBA00023235"/>
    </source>
</evidence>
<sequence>MKVKICGLTNLEDAQTAVSAGADYLGFIFYPPSKRSVAVNAAKEIVAALRAAPNCPVLVGVFVNESGAHMAQILDEVGLDLAQLSGEEVPFLVGDAQSPIYGRSYKALRPTSLAEAEADAEWYSVVGHQLSVSGDRLSASSKQSPVSNNHLQLTINNLPFPTLLIDTYHPTLRGGTGETGDWTMSAQLAQNVPGLMLAGGLTAENVAEAVRQVRPFAVDVASGVEARPGKKEPALVHQFIQNARLIDD</sequence>
<dbReference type="InterPro" id="IPR001240">
    <property type="entry name" value="PRAI_dom"/>
</dbReference>
<dbReference type="EMBL" id="UOEU01000933">
    <property type="protein sequence ID" value="VAW42599.1"/>
    <property type="molecule type" value="Genomic_DNA"/>
</dbReference>
<dbReference type="EC" id="5.3.1.24" evidence="2"/>
<reference evidence="8" key="1">
    <citation type="submission" date="2018-06" db="EMBL/GenBank/DDBJ databases">
        <authorList>
            <person name="Zhirakovskaya E."/>
        </authorList>
    </citation>
    <scope>NUCLEOTIDE SEQUENCE</scope>
</reference>
<accession>A0A3B0W015</accession>